<protein>
    <recommendedName>
        <fullName evidence="5">DUF4190 domain-containing protein</fullName>
    </recommendedName>
</protein>
<feature type="transmembrane region" description="Helical" evidence="2">
    <location>
        <begin position="57"/>
        <end position="90"/>
    </location>
</feature>
<evidence type="ECO:0000313" key="4">
    <source>
        <dbReference type="Proteomes" id="UP000183461"/>
    </source>
</evidence>
<evidence type="ECO:0000313" key="3">
    <source>
        <dbReference type="EMBL" id="SFW12208.1"/>
    </source>
</evidence>
<dbReference type="RefSeq" id="WP_072299005.1">
    <property type="nucleotide sequence ID" value="NZ_FPIP01000001.1"/>
</dbReference>
<feature type="compositionally biased region" description="Low complexity" evidence="1">
    <location>
        <begin position="191"/>
        <end position="212"/>
    </location>
</feature>
<reference evidence="3 4" key="1">
    <citation type="submission" date="2016-11" db="EMBL/GenBank/DDBJ databases">
        <authorList>
            <person name="Jaros S."/>
            <person name="Januszkiewicz K."/>
            <person name="Wedrychowicz H."/>
        </authorList>
    </citation>
    <scope>NUCLEOTIDE SEQUENCE [LARGE SCALE GENOMIC DNA]</scope>
    <source>
        <strain evidence="3 4">YL228</strain>
    </source>
</reference>
<keyword evidence="2" id="KW-1133">Transmembrane helix</keyword>
<accession>A0A1K1LMS7</accession>
<name>A0A1K1LMS7_RUMFL</name>
<proteinExistence type="predicted"/>
<evidence type="ECO:0000256" key="1">
    <source>
        <dbReference type="SAM" id="MobiDB-lite"/>
    </source>
</evidence>
<dbReference type="EMBL" id="FPIP01000001">
    <property type="protein sequence ID" value="SFW12208.1"/>
    <property type="molecule type" value="Genomic_DNA"/>
</dbReference>
<gene>
    <name evidence="3" type="ORF">SAMN02910280_0588</name>
</gene>
<feature type="region of interest" description="Disordered" evidence="1">
    <location>
        <begin position="190"/>
        <end position="213"/>
    </location>
</feature>
<evidence type="ECO:0008006" key="5">
    <source>
        <dbReference type="Google" id="ProtNLM"/>
    </source>
</evidence>
<feature type="transmembrane region" description="Helical" evidence="2">
    <location>
        <begin position="102"/>
        <end position="121"/>
    </location>
</feature>
<sequence length="225" mass="25422">MDNNYGNNQYNNGYNNNGYNNGYNNNGNGGGYQNNNQYGNYNSNYNMPRDERKGGGFAIASFVMALVNIIPCCTCLSIITVPLCIIFAIISLVQKRKGTAFAIIGIVLSVLAGIFFAYYGFIMYKIMPDAMYFAEHQQQITEDYDRDGTIPERFEKYRDPKYDKYWKNSGYDSFDEFFGKEIIEKNRYRIGSSSSSRSSSRSSSSRKSSGGSIDDLTLTFLPVFA</sequence>
<organism evidence="3 4">
    <name type="scientific">Ruminococcus flavefaciens</name>
    <dbReference type="NCBI Taxonomy" id="1265"/>
    <lineage>
        <taxon>Bacteria</taxon>
        <taxon>Bacillati</taxon>
        <taxon>Bacillota</taxon>
        <taxon>Clostridia</taxon>
        <taxon>Eubacteriales</taxon>
        <taxon>Oscillospiraceae</taxon>
        <taxon>Ruminococcus</taxon>
    </lineage>
</organism>
<keyword evidence="2" id="KW-0812">Transmembrane</keyword>
<keyword evidence="2" id="KW-0472">Membrane</keyword>
<evidence type="ECO:0000256" key="2">
    <source>
        <dbReference type="SAM" id="Phobius"/>
    </source>
</evidence>
<dbReference type="AlphaFoldDB" id="A0A1K1LMS7"/>
<dbReference type="Proteomes" id="UP000183461">
    <property type="component" value="Unassembled WGS sequence"/>
</dbReference>